<evidence type="ECO:0000256" key="2">
    <source>
        <dbReference type="ARBA" id="ARBA00022692"/>
    </source>
</evidence>
<evidence type="ECO:0000313" key="6">
    <source>
        <dbReference type="Proteomes" id="UP000886842"/>
    </source>
</evidence>
<dbReference type="AlphaFoldDB" id="A0A9D1H142"/>
<keyword evidence="4" id="KW-0472">Membrane</keyword>
<keyword evidence="3" id="KW-1133">Transmembrane helix</keyword>
<dbReference type="Gene3D" id="1.20.120.1630">
    <property type="match status" value="1"/>
</dbReference>
<evidence type="ECO:0000256" key="4">
    <source>
        <dbReference type="ARBA" id="ARBA00023136"/>
    </source>
</evidence>
<dbReference type="Pfam" id="PF04191">
    <property type="entry name" value="PEMT"/>
    <property type="match status" value="1"/>
</dbReference>
<reference evidence="5" key="1">
    <citation type="submission" date="2020-10" db="EMBL/GenBank/DDBJ databases">
        <authorList>
            <person name="Gilroy R."/>
        </authorList>
    </citation>
    <scope>NUCLEOTIDE SEQUENCE</scope>
    <source>
        <strain evidence="5">ChiGjej1B1-24693</strain>
    </source>
</reference>
<dbReference type="EMBL" id="DVLP01000332">
    <property type="protein sequence ID" value="HIT76165.1"/>
    <property type="molecule type" value="Genomic_DNA"/>
</dbReference>
<evidence type="ECO:0000313" key="5">
    <source>
        <dbReference type="EMBL" id="HIT76165.1"/>
    </source>
</evidence>
<sequence length="153" mass="16311">MRIPRLPPVLLAGMAVATQSWCARRSRPTPGSTVAGALLAATSAGLMVGAARAFHRAGTTLSPVEVDQASAVVASGPYRFSRNPMYVGIAGLLVSHAAVRRSWLACLPALAWIAVIDRVQIPAEEAALRDKFPTAYRDLLDRTPRWLGRPGRG</sequence>
<gene>
    <name evidence="5" type="ORF">IAA98_11310</name>
</gene>
<dbReference type="Proteomes" id="UP000886842">
    <property type="component" value="Unassembled WGS sequence"/>
</dbReference>
<evidence type="ECO:0000256" key="1">
    <source>
        <dbReference type="ARBA" id="ARBA00004127"/>
    </source>
</evidence>
<dbReference type="InterPro" id="IPR007318">
    <property type="entry name" value="Phopholipid_MeTrfase"/>
</dbReference>
<protein>
    <submittedName>
        <fullName evidence="5">Isoprenylcysteine carboxylmethyltransferase family protein</fullName>
    </submittedName>
</protein>
<organism evidence="5 6">
    <name type="scientific">Candidatus Avipropionibacterium avicola</name>
    <dbReference type="NCBI Taxonomy" id="2840701"/>
    <lineage>
        <taxon>Bacteria</taxon>
        <taxon>Bacillati</taxon>
        <taxon>Actinomycetota</taxon>
        <taxon>Actinomycetes</taxon>
        <taxon>Propionibacteriales</taxon>
        <taxon>Propionibacteriaceae</taxon>
        <taxon>Propionibacteriaceae incertae sedis</taxon>
        <taxon>Candidatus Avipropionibacterium</taxon>
    </lineage>
</organism>
<name>A0A9D1H142_9ACTN</name>
<accession>A0A9D1H142</accession>
<comment type="caution">
    <text evidence="5">The sequence shown here is derived from an EMBL/GenBank/DDBJ whole genome shotgun (WGS) entry which is preliminary data.</text>
</comment>
<evidence type="ECO:0000256" key="3">
    <source>
        <dbReference type="ARBA" id="ARBA00022989"/>
    </source>
</evidence>
<dbReference type="GO" id="GO:0012505">
    <property type="term" value="C:endomembrane system"/>
    <property type="evidence" value="ECO:0007669"/>
    <property type="project" value="UniProtKB-SubCell"/>
</dbReference>
<proteinExistence type="predicted"/>
<keyword evidence="2" id="KW-0812">Transmembrane</keyword>
<comment type="subcellular location">
    <subcellularLocation>
        <location evidence="1">Endomembrane system</location>
        <topology evidence="1">Multi-pass membrane protein</topology>
    </subcellularLocation>
</comment>
<reference evidence="5" key="2">
    <citation type="journal article" date="2021" name="PeerJ">
        <title>Extensive microbial diversity within the chicken gut microbiome revealed by metagenomics and culture.</title>
        <authorList>
            <person name="Gilroy R."/>
            <person name="Ravi A."/>
            <person name="Getino M."/>
            <person name="Pursley I."/>
            <person name="Horton D.L."/>
            <person name="Alikhan N.F."/>
            <person name="Baker D."/>
            <person name="Gharbi K."/>
            <person name="Hall N."/>
            <person name="Watson M."/>
            <person name="Adriaenssens E.M."/>
            <person name="Foster-Nyarko E."/>
            <person name="Jarju S."/>
            <person name="Secka A."/>
            <person name="Antonio M."/>
            <person name="Oren A."/>
            <person name="Chaudhuri R.R."/>
            <person name="La Ragione R."/>
            <person name="Hildebrand F."/>
            <person name="Pallen M.J."/>
        </authorList>
    </citation>
    <scope>NUCLEOTIDE SEQUENCE</scope>
    <source>
        <strain evidence="5">ChiGjej1B1-24693</strain>
    </source>
</reference>